<dbReference type="EMBL" id="JANUHC010000004">
    <property type="protein sequence ID" value="MCS0630471.1"/>
    <property type="molecule type" value="Genomic_DNA"/>
</dbReference>
<name>A0ABT2BZH8_9BURK</name>
<dbReference type="Gene3D" id="2.70.70.10">
    <property type="entry name" value="Glucose Permease (Domain IIA)"/>
    <property type="match status" value="1"/>
</dbReference>
<organism evidence="2 3">
    <name type="scientific">Telluria mixta</name>
    <dbReference type="NCBI Taxonomy" id="34071"/>
    <lineage>
        <taxon>Bacteria</taxon>
        <taxon>Pseudomonadati</taxon>
        <taxon>Pseudomonadota</taxon>
        <taxon>Betaproteobacteria</taxon>
        <taxon>Burkholderiales</taxon>
        <taxon>Oxalobacteraceae</taxon>
        <taxon>Telluria group</taxon>
        <taxon>Telluria</taxon>
    </lineage>
</organism>
<evidence type="ECO:0000313" key="2">
    <source>
        <dbReference type="EMBL" id="MCS0630471.1"/>
    </source>
</evidence>
<evidence type="ECO:0000313" key="3">
    <source>
        <dbReference type="Proteomes" id="UP001165263"/>
    </source>
</evidence>
<dbReference type="InterPro" id="IPR011055">
    <property type="entry name" value="Dup_hybrid_motif"/>
</dbReference>
<evidence type="ECO:0000259" key="1">
    <source>
        <dbReference type="Pfam" id="PF01551"/>
    </source>
</evidence>
<comment type="caution">
    <text evidence="2">The sequence shown here is derived from an EMBL/GenBank/DDBJ whole genome shotgun (WGS) entry which is preliminary data.</text>
</comment>
<sequence>MGINDLPEPQAAEFRRINPNARTIGFFYAHLSERRDTPKQIVKSGDVIGKTGSSGNASKMTSIALGAHLHFEVRLEARKVATGLANHADPLPFIVNCTNR</sequence>
<reference evidence="2" key="1">
    <citation type="submission" date="2022-08" db="EMBL/GenBank/DDBJ databases">
        <title>Reclassification of Massilia species as members of the genera Telluria, Duganella, Pseudoduganella, Mokoshia gen. nov. and Zemynaea gen. nov. using orthogonal and non-orthogonal genome-based approaches.</title>
        <authorList>
            <person name="Bowman J.P."/>
        </authorList>
    </citation>
    <scope>NUCLEOTIDE SEQUENCE</scope>
    <source>
        <strain evidence="2">LMG 11547</strain>
    </source>
</reference>
<gene>
    <name evidence="2" type="ORF">NX786_14115</name>
</gene>
<dbReference type="CDD" id="cd12797">
    <property type="entry name" value="M23_peptidase"/>
    <property type="match status" value="1"/>
</dbReference>
<keyword evidence="3" id="KW-1185">Reference proteome</keyword>
<dbReference type="InterPro" id="IPR016047">
    <property type="entry name" value="M23ase_b-sheet_dom"/>
</dbReference>
<proteinExistence type="predicted"/>
<dbReference type="Proteomes" id="UP001165263">
    <property type="component" value="Unassembled WGS sequence"/>
</dbReference>
<dbReference type="SUPFAM" id="SSF51261">
    <property type="entry name" value="Duplicated hybrid motif"/>
    <property type="match status" value="1"/>
</dbReference>
<protein>
    <submittedName>
        <fullName evidence="2">M23 family metallopeptidase</fullName>
    </submittedName>
</protein>
<accession>A0ABT2BZH8</accession>
<dbReference type="RefSeq" id="WP_259449574.1">
    <property type="nucleotide sequence ID" value="NZ_CP119520.1"/>
</dbReference>
<dbReference type="Pfam" id="PF01551">
    <property type="entry name" value="Peptidase_M23"/>
    <property type="match status" value="1"/>
</dbReference>
<feature type="domain" description="M23ase beta-sheet core" evidence="1">
    <location>
        <begin position="27"/>
        <end position="80"/>
    </location>
</feature>